<evidence type="ECO:0000313" key="7">
    <source>
        <dbReference type="Proteomes" id="UP001465755"/>
    </source>
</evidence>
<dbReference type="GO" id="GO:0005886">
    <property type="term" value="C:plasma membrane"/>
    <property type="evidence" value="ECO:0007669"/>
    <property type="project" value="TreeGrafter"/>
</dbReference>
<dbReference type="PANTHER" id="PTHR11040:SF44">
    <property type="entry name" value="PROTEIN ZNTC-RELATED"/>
    <property type="match status" value="1"/>
</dbReference>
<proteinExistence type="predicted"/>
<evidence type="ECO:0000256" key="1">
    <source>
        <dbReference type="ARBA" id="ARBA00004141"/>
    </source>
</evidence>
<gene>
    <name evidence="6" type="ORF">WJX73_005364</name>
</gene>
<sequence>MSAASPEGAPLDCYAPGDTGLLGLRLGGLFGILAASTIGVAIPYFAYSSKLHSTFFILRAFAAGVVLTTGYVHVLGDAYPVLTDPCLGLSSDYPWAMTLATAATLITFTLEWTLHKHFVKRLNNPQRSASTLEGNEGLALGVLFVKAEYSRLKYIILAFWFVIITPLGVAIGIGVSSVYNGESKAALGTEGAFDSVSAGILIYNGLVDLILPTFDISELPKKWYLQVAGFGALYSGAAIMALIGKWA</sequence>
<dbReference type="InterPro" id="IPR003689">
    <property type="entry name" value="ZIP"/>
</dbReference>
<evidence type="ECO:0000256" key="4">
    <source>
        <dbReference type="ARBA" id="ARBA00023136"/>
    </source>
</evidence>
<feature type="transmembrane region" description="Helical" evidence="5">
    <location>
        <begin position="93"/>
        <end position="114"/>
    </location>
</feature>
<dbReference type="GO" id="GO:0005385">
    <property type="term" value="F:zinc ion transmembrane transporter activity"/>
    <property type="evidence" value="ECO:0007669"/>
    <property type="project" value="TreeGrafter"/>
</dbReference>
<dbReference type="EMBL" id="JALJOQ010000136">
    <property type="protein sequence ID" value="KAK9794638.1"/>
    <property type="molecule type" value="Genomic_DNA"/>
</dbReference>
<dbReference type="AlphaFoldDB" id="A0AAW1NUV2"/>
<accession>A0AAW1NUV2</accession>
<protein>
    <submittedName>
        <fullName evidence="6">Uncharacterized protein</fullName>
    </submittedName>
</protein>
<evidence type="ECO:0000256" key="2">
    <source>
        <dbReference type="ARBA" id="ARBA00022692"/>
    </source>
</evidence>
<comment type="caution">
    <text evidence="6">The sequence shown here is derived from an EMBL/GenBank/DDBJ whole genome shotgun (WGS) entry which is preliminary data.</text>
</comment>
<keyword evidence="7" id="KW-1185">Reference proteome</keyword>
<dbReference type="Proteomes" id="UP001465755">
    <property type="component" value="Unassembled WGS sequence"/>
</dbReference>
<feature type="transmembrane region" description="Helical" evidence="5">
    <location>
        <begin position="154"/>
        <end position="179"/>
    </location>
</feature>
<evidence type="ECO:0000256" key="5">
    <source>
        <dbReference type="SAM" id="Phobius"/>
    </source>
</evidence>
<evidence type="ECO:0000256" key="3">
    <source>
        <dbReference type="ARBA" id="ARBA00022989"/>
    </source>
</evidence>
<keyword evidence="4 5" id="KW-0472">Membrane</keyword>
<feature type="transmembrane region" description="Helical" evidence="5">
    <location>
        <begin position="26"/>
        <end position="47"/>
    </location>
</feature>
<reference evidence="6 7" key="1">
    <citation type="journal article" date="2024" name="Nat. Commun.">
        <title>Phylogenomics reveals the evolutionary origins of lichenization in chlorophyte algae.</title>
        <authorList>
            <person name="Puginier C."/>
            <person name="Libourel C."/>
            <person name="Otte J."/>
            <person name="Skaloud P."/>
            <person name="Haon M."/>
            <person name="Grisel S."/>
            <person name="Petersen M."/>
            <person name="Berrin J.G."/>
            <person name="Delaux P.M."/>
            <person name="Dal Grande F."/>
            <person name="Keller J."/>
        </authorList>
    </citation>
    <scope>NUCLEOTIDE SEQUENCE [LARGE SCALE GENOMIC DNA]</scope>
    <source>
        <strain evidence="6 7">SAG 2036</strain>
    </source>
</reference>
<comment type="subcellular location">
    <subcellularLocation>
        <location evidence="1">Membrane</location>
        <topology evidence="1">Multi-pass membrane protein</topology>
    </subcellularLocation>
</comment>
<name>A0AAW1NUV2_9CHLO</name>
<keyword evidence="3 5" id="KW-1133">Transmembrane helix</keyword>
<dbReference type="PANTHER" id="PTHR11040">
    <property type="entry name" value="ZINC/IRON TRANSPORTER"/>
    <property type="match status" value="1"/>
</dbReference>
<organism evidence="6 7">
    <name type="scientific">Symbiochloris irregularis</name>
    <dbReference type="NCBI Taxonomy" id="706552"/>
    <lineage>
        <taxon>Eukaryota</taxon>
        <taxon>Viridiplantae</taxon>
        <taxon>Chlorophyta</taxon>
        <taxon>core chlorophytes</taxon>
        <taxon>Trebouxiophyceae</taxon>
        <taxon>Trebouxiales</taxon>
        <taxon>Trebouxiaceae</taxon>
        <taxon>Symbiochloris</taxon>
    </lineage>
</organism>
<feature type="transmembrane region" description="Helical" evidence="5">
    <location>
        <begin position="54"/>
        <end position="73"/>
    </location>
</feature>
<feature type="transmembrane region" description="Helical" evidence="5">
    <location>
        <begin position="223"/>
        <end position="243"/>
    </location>
</feature>
<keyword evidence="2 5" id="KW-0812">Transmembrane</keyword>
<evidence type="ECO:0000313" key="6">
    <source>
        <dbReference type="EMBL" id="KAK9794638.1"/>
    </source>
</evidence>
<dbReference type="Pfam" id="PF02535">
    <property type="entry name" value="Zip"/>
    <property type="match status" value="2"/>
</dbReference>